<organism evidence="7 8">
    <name type="scientific">Stenotrophomonas koreensis</name>
    <dbReference type="NCBI Taxonomy" id="266128"/>
    <lineage>
        <taxon>Bacteria</taxon>
        <taxon>Pseudomonadati</taxon>
        <taxon>Pseudomonadota</taxon>
        <taxon>Gammaproteobacteria</taxon>
        <taxon>Lysobacterales</taxon>
        <taxon>Lysobacteraceae</taxon>
        <taxon>Stenotrophomonas</taxon>
    </lineage>
</organism>
<feature type="transmembrane region" description="Helical" evidence="5">
    <location>
        <begin position="391"/>
        <end position="407"/>
    </location>
</feature>
<evidence type="ECO:0000256" key="5">
    <source>
        <dbReference type="SAM" id="Phobius"/>
    </source>
</evidence>
<evidence type="ECO:0000256" key="2">
    <source>
        <dbReference type="ARBA" id="ARBA00022692"/>
    </source>
</evidence>
<keyword evidence="4 5" id="KW-0472">Membrane</keyword>
<feature type="transmembrane region" description="Helical" evidence="5">
    <location>
        <begin position="122"/>
        <end position="145"/>
    </location>
</feature>
<dbReference type="Proteomes" id="UP000051254">
    <property type="component" value="Unassembled WGS sequence"/>
</dbReference>
<evidence type="ECO:0000259" key="6">
    <source>
        <dbReference type="Pfam" id="PF04932"/>
    </source>
</evidence>
<feature type="transmembrane region" description="Helical" evidence="5">
    <location>
        <begin position="99"/>
        <end position="115"/>
    </location>
</feature>
<comment type="subcellular location">
    <subcellularLocation>
        <location evidence="1">Membrane</location>
        <topology evidence="1">Multi-pass membrane protein</topology>
    </subcellularLocation>
</comment>
<reference evidence="7 8" key="1">
    <citation type="submission" date="2015-05" db="EMBL/GenBank/DDBJ databases">
        <title>Genome sequencing and analysis of members of genus Stenotrophomonas.</title>
        <authorList>
            <person name="Patil P.P."/>
            <person name="Midha S."/>
            <person name="Patil P.B."/>
        </authorList>
    </citation>
    <scope>NUCLEOTIDE SEQUENCE [LARGE SCALE GENOMIC DNA]</scope>
    <source>
        <strain evidence="7 8">DSM 17805</strain>
    </source>
</reference>
<accession>A0A0R0BRY5</accession>
<keyword evidence="2 5" id="KW-0812">Transmembrane</keyword>
<dbReference type="AlphaFoldDB" id="A0A0R0BRY5"/>
<feature type="transmembrane region" description="Helical" evidence="5">
    <location>
        <begin position="151"/>
        <end position="170"/>
    </location>
</feature>
<dbReference type="PANTHER" id="PTHR37422:SF23">
    <property type="entry name" value="TEICHURONIC ACID BIOSYNTHESIS PROTEIN TUAE"/>
    <property type="match status" value="1"/>
</dbReference>
<dbReference type="InterPro" id="IPR007016">
    <property type="entry name" value="O-antigen_ligase-rel_domated"/>
</dbReference>
<evidence type="ECO:0000313" key="8">
    <source>
        <dbReference type="Proteomes" id="UP000051254"/>
    </source>
</evidence>
<keyword evidence="8" id="KW-1185">Reference proteome</keyword>
<feature type="transmembrane region" description="Helical" evidence="5">
    <location>
        <begin position="177"/>
        <end position="193"/>
    </location>
</feature>
<dbReference type="GO" id="GO:0016020">
    <property type="term" value="C:membrane"/>
    <property type="evidence" value="ECO:0007669"/>
    <property type="project" value="UniProtKB-SubCell"/>
</dbReference>
<proteinExistence type="predicted"/>
<keyword evidence="3 5" id="KW-1133">Transmembrane helix</keyword>
<gene>
    <name evidence="7" type="ORF">ABB25_01990</name>
</gene>
<feature type="transmembrane region" description="Helical" evidence="5">
    <location>
        <begin position="12"/>
        <end position="34"/>
    </location>
</feature>
<evidence type="ECO:0000256" key="4">
    <source>
        <dbReference type="ARBA" id="ARBA00023136"/>
    </source>
</evidence>
<dbReference type="PANTHER" id="PTHR37422">
    <property type="entry name" value="TEICHURONIC ACID BIOSYNTHESIS PROTEIN TUAE"/>
    <property type="match status" value="1"/>
</dbReference>
<feature type="domain" description="O-antigen ligase-related" evidence="6">
    <location>
        <begin position="183"/>
        <end position="339"/>
    </location>
</feature>
<sequence>MGLEMRAARQGWAAASLAQRLAMLALFALPALVVTTPVNLLPFGVLLLLSSVLGIGALKQRRLPAAVLVALVVLALLPIGLGALSLWQAQLGLRELDNLIRLLVVPWTACWVYALGLPQRLLWSGAVVGLLVALLLAAVQVLAGAERADGWTNAIVLADVAVVLLVLVIHCRPPQRLPTVLLATLATCLLVVLTGSRGVWPALGLVLLFAVFSGDRQAWSRRLRWLAVAASLAAAALVFSPTLREQVRLNELGRDLARLQHGDVDSSAGARYERLQVAWQAFVDSPWQGVGIGQFDRAMHRLPVCQAAASSPERCHLGHAHNDLAEWAATRGIPGIIALVAAYGIPLWLFLQLWWRAGRQQSGPAVAGMSVVLVYLVCGLTQSMFAHQITAGLYACLVGILAGLSLLQRRQDDRGAGPGLSAAA</sequence>
<evidence type="ECO:0000256" key="1">
    <source>
        <dbReference type="ARBA" id="ARBA00004141"/>
    </source>
</evidence>
<evidence type="ECO:0000256" key="3">
    <source>
        <dbReference type="ARBA" id="ARBA00022989"/>
    </source>
</evidence>
<dbReference type="EMBL" id="LDJH01000005">
    <property type="protein sequence ID" value="KRG60061.1"/>
    <property type="molecule type" value="Genomic_DNA"/>
</dbReference>
<dbReference type="Pfam" id="PF04932">
    <property type="entry name" value="Wzy_C"/>
    <property type="match status" value="1"/>
</dbReference>
<feature type="transmembrane region" description="Helical" evidence="5">
    <location>
        <begin position="65"/>
        <end position="87"/>
    </location>
</feature>
<comment type="caution">
    <text evidence="7">The sequence shown here is derived from an EMBL/GenBank/DDBJ whole genome shotgun (WGS) entry which is preliminary data.</text>
</comment>
<feature type="transmembrane region" description="Helical" evidence="5">
    <location>
        <begin position="332"/>
        <end position="351"/>
    </location>
</feature>
<feature type="transmembrane region" description="Helical" evidence="5">
    <location>
        <begin position="363"/>
        <end position="385"/>
    </location>
</feature>
<dbReference type="STRING" id="266128.ABB25_01990"/>
<protein>
    <recommendedName>
        <fullName evidence="6">O-antigen ligase-related domain-containing protein</fullName>
    </recommendedName>
</protein>
<dbReference type="PATRIC" id="fig|266128.3.peg.2046"/>
<feature type="transmembrane region" description="Helical" evidence="5">
    <location>
        <begin position="223"/>
        <end position="243"/>
    </location>
</feature>
<name>A0A0R0BRY5_9GAMM</name>
<dbReference type="InterPro" id="IPR051533">
    <property type="entry name" value="WaaL-like"/>
</dbReference>
<evidence type="ECO:0000313" key="7">
    <source>
        <dbReference type="EMBL" id="KRG60061.1"/>
    </source>
</evidence>